<gene>
    <name evidence="20" type="primary">ND4</name>
</gene>
<evidence type="ECO:0000256" key="8">
    <source>
        <dbReference type="ARBA" id="ARBA00022692"/>
    </source>
</evidence>
<dbReference type="AlphaFoldDB" id="A0A0A6ZKW4"/>
<sequence>MIFITMSMNFLSFKFKNLLIKKMITLIIMSMTLMMFIFNNFMNYYWTLYYNIGTDPLSLNLIILNIWISSLSLSSKKKILHPFKFTQIMIFLMLFISLMFMSTNLIMFYIFFEMSLIPIILIIMGWGYQIDRIQASMYMMFYTLMGSLPLLIMIIYIFFNKFSFSLMILKMNNLNFNNFYFLMMINMAFFIKMPMYLTHLWLPKAHVEAPIMGSMILAGTMLKMGSYGIYRMMIICPLLYTNFSKYMIFINLFGSLICSLLCLNHSDLKIIIAYSSIVHMNLMLASMTTLTNLSFKGCILMMISHGLCSSSMFFLVNLIYERLNSRNMFINKNLINIMPSLTLWWFLICSSNFPTPPSLNLISEILILISLIQWNKFLILMISLISFFNTCYSIFIYAYTQYGKMNFSPINFNSINCKEYLNLTMHWLPLNLMFLKLNIFIF</sequence>
<proteinExistence type="inferred from homology"/>
<comment type="catalytic activity">
    <reaction evidence="16 17">
        <text>a ubiquinone + NADH + 5 H(+)(in) = a ubiquinol + NAD(+) + 4 H(+)(out)</text>
        <dbReference type="Rhea" id="RHEA:29091"/>
        <dbReference type="Rhea" id="RHEA-COMP:9565"/>
        <dbReference type="Rhea" id="RHEA-COMP:9566"/>
        <dbReference type="ChEBI" id="CHEBI:15378"/>
        <dbReference type="ChEBI" id="CHEBI:16389"/>
        <dbReference type="ChEBI" id="CHEBI:17976"/>
        <dbReference type="ChEBI" id="CHEBI:57540"/>
        <dbReference type="ChEBI" id="CHEBI:57945"/>
        <dbReference type="EC" id="7.1.1.2"/>
    </reaction>
</comment>
<keyword evidence="15 17" id="KW-0472">Membrane</keyword>
<feature type="transmembrane region" description="Helical" evidence="17">
    <location>
        <begin position="23"/>
        <end position="42"/>
    </location>
</feature>
<evidence type="ECO:0000256" key="5">
    <source>
        <dbReference type="ARBA" id="ARBA00021006"/>
    </source>
</evidence>
<evidence type="ECO:0000256" key="2">
    <source>
        <dbReference type="ARBA" id="ARBA00004225"/>
    </source>
</evidence>
<feature type="transmembrane region" description="Helical" evidence="17">
    <location>
        <begin position="341"/>
        <end position="371"/>
    </location>
</feature>
<dbReference type="GO" id="GO:0048039">
    <property type="term" value="F:ubiquinone binding"/>
    <property type="evidence" value="ECO:0007669"/>
    <property type="project" value="TreeGrafter"/>
</dbReference>
<evidence type="ECO:0000256" key="11">
    <source>
        <dbReference type="ARBA" id="ARBA00022989"/>
    </source>
</evidence>
<dbReference type="Pfam" id="PF01059">
    <property type="entry name" value="Oxidored_q5_N"/>
    <property type="match status" value="1"/>
</dbReference>
<name>A0A0A6ZKW4_9HYME</name>
<keyword evidence="10 17" id="KW-0249">Electron transport</keyword>
<evidence type="ECO:0000313" key="20">
    <source>
        <dbReference type="EMBL" id="AHA52508.1"/>
    </source>
</evidence>
<keyword evidence="12 17" id="KW-0520">NAD</keyword>
<dbReference type="InterPro" id="IPR000260">
    <property type="entry name" value="NADH4_N"/>
</dbReference>
<evidence type="ECO:0000256" key="1">
    <source>
        <dbReference type="ARBA" id="ARBA00003257"/>
    </source>
</evidence>
<dbReference type="GO" id="GO:0003954">
    <property type="term" value="F:NADH dehydrogenase activity"/>
    <property type="evidence" value="ECO:0007669"/>
    <property type="project" value="TreeGrafter"/>
</dbReference>
<comment type="similarity">
    <text evidence="3 17">Belongs to the complex I subunit 4 family.</text>
</comment>
<evidence type="ECO:0000256" key="13">
    <source>
        <dbReference type="ARBA" id="ARBA00023075"/>
    </source>
</evidence>
<feature type="transmembrane region" description="Helical" evidence="17">
    <location>
        <begin position="299"/>
        <end position="320"/>
    </location>
</feature>
<keyword evidence="9" id="KW-1278">Translocase</keyword>
<dbReference type="Pfam" id="PF00361">
    <property type="entry name" value="Proton_antipo_M"/>
    <property type="match status" value="1"/>
</dbReference>
<evidence type="ECO:0000256" key="7">
    <source>
        <dbReference type="ARBA" id="ARBA00022660"/>
    </source>
</evidence>
<keyword evidence="8 17" id="KW-0812">Transmembrane</keyword>
<dbReference type="GO" id="GO:0042773">
    <property type="term" value="P:ATP synthesis coupled electron transport"/>
    <property type="evidence" value="ECO:0007669"/>
    <property type="project" value="InterPro"/>
</dbReference>
<dbReference type="EC" id="7.1.1.2" evidence="4 17"/>
<feature type="transmembrane region" description="Helical" evidence="17">
    <location>
        <begin position="377"/>
        <end position="399"/>
    </location>
</feature>
<evidence type="ECO:0000256" key="17">
    <source>
        <dbReference type="RuleBase" id="RU003297"/>
    </source>
</evidence>
<feature type="transmembrane region" description="Helical" evidence="17">
    <location>
        <begin position="140"/>
        <end position="159"/>
    </location>
</feature>
<dbReference type="PRINTS" id="PR01437">
    <property type="entry name" value="NUOXDRDTASE4"/>
</dbReference>
<comment type="function">
    <text evidence="17">Core subunit of the mitochondrial membrane respiratory chain NADH dehydrogenase (Complex I) which catalyzes electron transfer from NADH through the respiratory chain, using ubiquinone as an electron acceptor. Essential for the catalytic activity and assembly of complex I.</text>
</comment>
<organism evidence="20">
    <name type="scientific">Euurobracon breviterebrae</name>
    <dbReference type="NCBI Taxonomy" id="1421601"/>
    <lineage>
        <taxon>Eukaryota</taxon>
        <taxon>Metazoa</taxon>
        <taxon>Ecdysozoa</taxon>
        <taxon>Arthropoda</taxon>
        <taxon>Hexapoda</taxon>
        <taxon>Insecta</taxon>
        <taxon>Pterygota</taxon>
        <taxon>Neoptera</taxon>
        <taxon>Endopterygota</taxon>
        <taxon>Hymenoptera</taxon>
        <taxon>Apocrita</taxon>
        <taxon>Ichneumonoidea</taxon>
        <taxon>Braconidae</taxon>
        <taxon>Braconinae</taxon>
        <taxon>Euurobracon</taxon>
    </lineage>
</organism>
<evidence type="ECO:0000256" key="12">
    <source>
        <dbReference type="ARBA" id="ARBA00023027"/>
    </source>
</evidence>
<evidence type="ECO:0000256" key="9">
    <source>
        <dbReference type="ARBA" id="ARBA00022967"/>
    </source>
</evidence>
<comment type="subcellular location">
    <subcellularLocation>
        <location evidence="2 17">Mitochondrion membrane</location>
        <topology evidence="2 17">Multi-pass membrane protein</topology>
    </subcellularLocation>
</comment>
<keyword evidence="14 17" id="KW-0496">Mitochondrion</keyword>
<geneLocation type="mitochondrion" evidence="20"/>
<evidence type="ECO:0000259" key="18">
    <source>
        <dbReference type="Pfam" id="PF00361"/>
    </source>
</evidence>
<keyword evidence="11 17" id="KW-1133">Transmembrane helix</keyword>
<feature type="transmembrane region" description="Helical" evidence="17">
    <location>
        <begin position="80"/>
        <end position="100"/>
    </location>
</feature>
<reference evidence="20" key="1">
    <citation type="submission" date="2013-07" db="EMBL/GenBank/DDBJ databases">
        <title>The comparative mitochondrial genomes from Braconidae subfamilies and the phylogeny of the Hymenoptera.</title>
        <authorList>
            <person name="Li Q."/>
            <person name="Wei S.J."/>
            <person name="Chen X.X."/>
        </authorList>
    </citation>
    <scope>NUCLEOTIDE SEQUENCE</scope>
</reference>
<dbReference type="InterPro" id="IPR001750">
    <property type="entry name" value="ND/Mrp_TM"/>
</dbReference>
<dbReference type="GO" id="GO:0015990">
    <property type="term" value="P:electron transport coupled proton transport"/>
    <property type="evidence" value="ECO:0007669"/>
    <property type="project" value="TreeGrafter"/>
</dbReference>
<dbReference type="InterPro" id="IPR003918">
    <property type="entry name" value="NADH_UbQ_OxRdtase"/>
</dbReference>
<feature type="transmembrane region" description="Helical" evidence="17">
    <location>
        <begin position="270"/>
        <end position="293"/>
    </location>
</feature>
<keyword evidence="6 17" id="KW-0813">Transport</keyword>
<feature type="domain" description="NADH:quinone oxidoreductase/Mrp antiporter transmembrane" evidence="18">
    <location>
        <begin position="102"/>
        <end position="386"/>
    </location>
</feature>
<protein>
    <recommendedName>
        <fullName evidence="5 17">NADH-ubiquinone oxidoreductase chain 4</fullName>
        <ecNumber evidence="4 17">7.1.1.2</ecNumber>
    </recommendedName>
</protein>
<feature type="transmembrane region" description="Helical" evidence="17">
    <location>
        <begin position="48"/>
        <end position="68"/>
    </location>
</feature>
<dbReference type="GO" id="GO:0031966">
    <property type="term" value="C:mitochondrial membrane"/>
    <property type="evidence" value="ECO:0007669"/>
    <property type="project" value="UniProtKB-SubCell"/>
</dbReference>
<evidence type="ECO:0000256" key="16">
    <source>
        <dbReference type="ARBA" id="ARBA00049551"/>
    </source>
</evidence>
<feature type="transmembrane region" description="Helical" evidence="17">
    <location>
        <begin position="246"/>
        <end position="263"/>
    </location>
</feature>
<feature type="transmembrane region" description="Helical" evidence="17">
    <location>
        <begin position="106"/>
        <end position="128"/>
    </location>
</feature>
<feature type="domain" description="NADH:ubiquinone oxidoreductase chain 4 N-terminal" evidence="19">
    <location>
        <begin position="1"/>
        <end position="100"/>
    </location>
</feature>
<dbReference type="GO" id="GO:0008137">
    <property type="term" value="F:NADH dehydrogenase (ubiquinone) activity"/>
    <property type="evidence" value="ECO:0007669"/>
    <property type="project" value="UniProtKB-UniRule"/>
</dbReference>
<dbReference type="PANTHER" id="PTHR43507:SF20">
    <property type="entry name" value="NADH-UBIQUINONE OXIDOREDUCTASE CHAIN 4"/>
    <property type="match status" value="1"/>
</dbReference>
<feature type="transmembrane region" description="Helical" evidence="17">
    <location>
        <begin position="179"/>
        <end position="202"/>
    </location>
</feature>
<dbReference type="EMBL" id="KF385871">
    <property type="protein sequence ID" value="AHA52508.1"/>
    <property type="molecule type" value="Genomic_DNA"/>
</dbReference>
<evidence type="ECO:0000256" key="14">
    <source>
        <dbReference type="ARBA" id="ARBA00023128"/>
    </source>
</evidence>
<keyword evidence="13 17" id="KW-0830">Ubiquinone</keyword>
<comment type="function">
    <text evidence="1">Core subunit of the mitochondrial membrane respiratory chain NADH dehydrogenase (Complex I) that is believed to belong to the minimal assembly required for catalysis. Complex I functions in the transfer of electrons from NADH to the respiratory chain. The immediate electron acceptor for the enzyme is believed to be ubiquinone.</text>
</comment>
<evidence type="ECO:0000259" key="19">
    <source>
        <dbReference type="Pfam" id="PF01059"/>
    </source>
</evidence>
<evidence type="ECO:0000256" key="15">
    <source>
        <dbReference type="ARBA" id="ARBA00023136"/>
    </source>
</evidence>
<dbReference type="PANTHER" id="PTHR43507">
    <property type="entry name" value="NADH-UBIQUINONE OXIDOREDUCTASE CHAIN 4"/>
    <property type="match status" value="1"/>
</dbReference>
<evidence type="ECO:0000256" key="10">
    <source>
        <dbReference type="ARBA" id="ARBA00022982"/>
    </source>
</evidence>
<evidence type="ECO:0000256" key="4">
    <source>
        <dbReference type="ARBA" id="ARBA00012944"/>
    </source>
</evidence>
<feature type="transmembrane region" description="Helical" evidence="17">
    <location>
        <begin position="214"/>
        <end position="240"/>
    </location>
</feature>
<accession>A0A0A6ZKW4</accession>
<evidence type="ECO:0000256" key="3">
    <source>
        <dbReference type="ARBA" id="ARBA00009025"/>
    </source>
</evidence>
<keyword evidence="7 17" id="KW-0679">Respiratory chain</keyword>
<evidence type="ECO:0000256" key="6">
    <source>
        <dbReference type="ARBA" id="ARBA00022448"/>
    </source>
</evidence>